<dbReference type="AlphaFoldDB" id="A0A1L4D049"/>
<evidence type="ECO:0000313" key="1">
    <source>
        <dbReference type="EMBL" id="APJ03582.1"/>
    </source>
</evidence>
<accession>A0A1L4D049</accession>
<dbReference type="RefSeq" id="WP_233231423.1">
    <property type="nucleotide sequence ID" value="NZ_CP017834.1"/>
</dbReference>
<dbReference type="KEGG" id="saqi:AXG55_06540"/>
<dbReference type="SUPFAM" id="SSF56973">
    <property type="entry name" value="Aerolisin/ETX pore-forming domain"/>
    <property type="match status" value="1"/>
</dbReference>
<evidence type="ECO:0000313" key="2">
    <source>
        <dbReference type="Proteomes" id="UP000184731"/>
    </source>
</evidence>
<organism evidence="1 2">
    <name type="scientific">Silvanigrella aquatica</name>
    <dbReference type="NCBI Taxonomy" id="1915309"/>
    <lineage>
        <taxon>Bacteria</taxon>
        <taxon>Pseudomonadati</taxon>
        <taxon>Bdellovibrionota</taxon>
        <taxon>Oligoflexia</taxon>
        <taxon>Silvanigrellales</taxon>
        <taxon>Silvanigrellaceae</taxon>
        <taxon>Silvanigrella</taxon>
    </lineage>
</organism>
<protein>
    <submittedName>
        <fullName evidence="1">Follicular epithelium yolk protein subunit</fullName>
    </submittedName>
</protein>
<dbReference type="EMBL" id="CP017834">
    <property type="protein sequence ID" value="APJ03582.1"/>
    <property type="molecule type" value="Genomic_DNA"/>
</dbReference>
<keyword evidence="2" id="KW-1185">Reference proteome</keyword>
<reference evidence="1 2" key="1">
    <citation type="submission" date="2016-10" db="EMBL/GenBank/DDBJ databases">
        <title>Silvanigrella aquatica sp. nov., isolated from a freshwater lake located in the Black Forest, Germany, description of Silvanigrellaceae fam. nov., Silvanigrellales ord. nov., reclassification of the order Bdellovibrionales in the class Oligoflexia, reclassification of the families Bacteriovoracaceae and Halobacteriovoraceae in the new order Bacteriovoracales ord. nov., and reclassification of the family Pseudobacteriovoracaceae in the order Oligoflexiales.</title>
        <authorList>
            <person name="Hahn M.W."/>
            <person name="Schmidt J."/>
            <person name="Koll U."/>
            <person name="Rohde M."/>
            <person name="Verbag S."/>
            <person name="Pitt A."/>
            <person name="Nakai R."/>
            <person name="Naganuma T."/>
            <person name="Lang E."/>
        </authorList>
    </citation>
    <scope>NUCLEOTIDE SEQUENCE [LARGE SCALE GENOMIC DNA]</scope>
    <source>
        <strain evidence="1 2">MWH-Nonnen-W8red</strain>
    </source>
</reference>
<name>A0A1L4D049_9BACT</name>
<proteinExistence type="predicted"/>
<dbReference type="CDD" id="cd20235">
    <property type="entry name" value="PFM_spherulin-2a-like"/>
    <property type="match status" value="1"/>
</dbReference>
<gene>
    <name evidence="1" type="ORF">AXG55_06540</name>
</gene>
<dbReference type="Proteomes" id="UP000184731">
    <property type="component" value="Chromosome"/>
</dbReference>
<sequence>MSISVRIRAGSNMQNSSVYAEGSEFHIITDSERYSFNIGSDADLKNAVGKYFGKNPNDAYLHSPTPWGDLYKTYGWPQTQTNLTVASSTIAEITSEPSIVKTQTFKNNSSVAGTFDVSISEEVSNTVESNWNNSSSVSFGQSISYNVSFLGTGGGGETSFGFEQTWGKGGSNSKSVTVGSSSGVTVLLQPGESVKSILTATRGYMNVRLVYRANLSGTCAVNYNPTFQGHHFWGLGINNVVNAAGSSNNVQIVEDIKIGYYSDSELILEDLNGNRRIYHFAIPGMPPAGKSAPTSSREATL</sequence>
<dbReference type="Gene3D" id="2.170.15.10">
    <property type="entry name" value="Proaerolysin, chain A, domain 3"/>
    <property type="match status" value="1"/>
</dbReference>